<dbReference type="SUPFAM" id="SSF52540">
    <property type="entry name" value="P-loop containing nucleoside triphosphate hydrolases"/>
    <property type="match status" value="1"/>
</dbReference>
<dbReference type="GO" id="GO:0005829">
    <property type="term" value="C:cytosol"/>
    <property type="evidence" value="ECO:0007669"/>
    <property type="project" value="TreeGrafter"/>
</dbReference>
<organism evidence="3">
    <name type="scientific">Arthrobacter sp. J3.37</name>
    <dbReference type="NCBI Taxonomy" id="347208"/>
    <lineage>
        <taxon>Bacteria</taxon>
        <taxon>Bacillati</taxon>
        <taxon>Actinomycetota</taxon>
        <taxon>Actinomycetes</taxon>
        <taxon>Micrococcales</taxon>
        <taxon>Micrococcaceae</taxon>
        <taxon>Arthrobacter</taxon>
    </lineage>
</organism>
<dbReference type="RefSeq" id="WP_015062400.1">
    <property type="nucleotide sequence ID" value="NC_019338.1"/>
</dbReference>
<name>I3W0V2_9MICC</name>
<dbReference type="InterPro" id="IPR050742">
    <property type="entry name" value="Helicase_Restrict-Modif_Enz"/>
</dbReference>
<dbReference type="Pfam" id="PF04851">
    <property type="entry name" value="ResIII"/>
    <property type="match status" value="1"/>
</dbReference>
<dbReference type="GO" id="GO:0016787">
    <property type="term" value="F:hydrolase activity"/>
    <property type="evidence" value="ECO:0007669"/>
    <property type="project" value="InterPro"/>
</dbReference>
<feature type="region of interest" description="Disordered" evidence="1">
    <location>
        <begin position="437"/>
        <end position="456"/>
    </location>
</feature>
<dbReference type="PANTHER" id="PTHR47396">
    <property type="entry name" value="TYPE I RESTRICTION ENZYME ECOKI R PROTEIN"/>
    <property type="match status" value="1"/>
</dbReference>
<reference evidence="3" key="1">
    <citation type="submission" date="2012-01" db="EMBL/GenBank/DDBJ databases">
        <authorList>
            <person name="Summers A.O."/>
            <person name="Wireman J."/>
            <person name="Sale K."/>
        </authorList>
    </citation>
    <scope>NUCLEOTIDE SEQUENCE</scope>
    <source>
        <strain evidence="3">J3-37</strain>
        <plasmid evidence="3">pJ337-114</plasmid>
    </source>
</reference>
<evidence type="ECO:0000313" key="3">
    <source>
        <dbReference type="EMBL" id="AFK89229.1"/>
    </source>
</evidence>
<feature type="domain" description="Helicase/UvrB N-terminal" evidence="2">
    <location>
        <begin position="19"/>
        <end position="221"/>
    </location>
</feature>
<evidence type="ECO:0000256" key="1">
    <source>
        <dbReference type="SAM" id="MobiDB-lite"/>
    </source>
</evidence>
<accession>I3W0V2</accession>
<dbReference type="REBASE" id="51693">
    <property type="entry name" value="AspJ337ORFAP"/>
</dbReference>
<sequence length="849" mass="92465">MISGFTHDPALVEAIGARFDLREPVQQAFDAVVQALANGHDPAVPMVLDLATGVGKTYAMAALVEYLRVQGVRDVLIVTPSSIVQAKTVANFSPGHSKYIEGSLVPPSVVTPADYDTWTERSGRDRLFGGGDNAVQLFILNVHQLTPPKTTDGDTTGNGKEAVRRAFRTFRESSGNPRDYLNSLKDLVIIADEHHLYGDTAQAFQAGIKDLDPAAIIGLTGSVSNDDLVLFSYSLKQAITEKYVKRPVIAFRKGGYGEHSEEQQLRDALTLLRVKADHYNAYQQAHPEVPKVNAALFVQCADVAHATQVARLLRGAEYFGSTEAVLQVDNEHNDEQTLDRLGMMDQPNSPVHAVVSVNKLKEGWDVKNVAVMVTLRAMASEVLTQQTLGRGLRLPFGKWTGDGHIDQLDIVAHESFRSLLRAEDVLESFGMSSLAKPSVSVPASGKDDTSGVEAGTDPVQIGPETGSATGTQGTIVPATNGRTEVIEIADGAVGVVILDDSAELKPKPTPLPVKVRINQAFEGTSFSFPSTTLSRETSPFSLTAIPDSAVEEASRRVNDQGGVLLREAIVVKGKMLSTVAQEDVKVAGLFVSKKEVVASLAQTLARTKGIEPSTVNLAQIKDRLAPLMVTSANIQDWSDKALASAAYHLREVVQRAAGEHAQRLGTTTTIQARTIPIETEYQLPLGKEVLELLSTDTTGEGFRRFEHYGPWDKGLFEAAAFDSFSAEYRIAALLNRSGDIQWWMRLYPKHEATIAYTTTNDYNPDFVAMDKNGYHWIIEGKAESGRDDHTVQTKRTAAEDTIRLLLGHPDFSGQKWGYVIAYESDVARAESWEDLRAAANPVMTKEYAI</sequence>
<keyword evidence="3" id="KW-0614">Plasmid</keyword>
<dbReference type="PANTHER" id="PTHR47396:SF1">
    <property type="entry name" value="ATP-DEPENDENT HELICASE IRC3-RELATED"/>
    <property type="match status" value="1"/>
</dbReference>
<proteinExistence type="predicted"/>
<dbReference type="InterPro" id="IPR027417">
    <property type="entry name" value="P-loop_NTPase"/>
</dbReference>
<dbReference type="GO" id="GO:0003677">
    <property type="term" value="F:DNA binding"/>
    <property type="evidence" value="ECO:0007669"/>
    <property type="project" value="InterPro"/>
</dbReference>
<dbReference type="Gene3D" id="3.40.50.300">
    <property type="entry name" value="P-loop containing nucleotide triphosphate hydrolases"/>
    <property type="match status" value="2"/>
</dbReference>
<geneLocation type="plasmid" evidence="3">
    <name>pJ337-114</name>
</geneLocation>
<protein>
    <submittedName>
        <fullName evidence="3">Putative type III restriction enzyme</fullName>
    </submittedName>
</protein>
<evidence type="ECO:0000259" key="2">
    <source>
        <dbReference type="Pfam" id="PF04851"/>
    </source>
</evidence>
<dbReference type="GO" id="GO:0005524">
    <property type="term" value="F:ATP binding"/>
    <property type="evidence" value="ECO:0007669"/>
    <property type="project" value="InterPro"/>
</dbReference>
<dbReference type="AlphaFoldDB" id="I3W0V2"/>
<dbReference type="EMBL" id="JQ418527">
    <property type="protein sequence ID" value="AFK89229.1"/>
    <property type="molecule type" value="Genomic_DNA"/>
</dbReference>
<dbReference type="InterPro" id="IPR006935">
    <property type="entry name" value="Helicase/UvrB_N"/>
</dbReference>